<dbReference type="InterPro" id="IPR033469">
    <property type="entry name" value="CYTH-like_dom_sf"/>
</dbReference>
<dbReference type="PROSITE" id="PS51707">
    <property type="entry name" value="CYTH"/>
    <property type="match status" value="1"/>
</dbReference>
<dbReference type="Gene3D" id="2.40.320.10">
    <property type="entry name" value="Hypothetical Protein Pfu-838710-001"/>
    <property type="match status" value="1"/>
</dbReference>
<dbReference type="PANTHER" id="PTHR39339:SF1">
    <property type="entry name" value="CHAD DOMAIN-CONTAINING PROTEIN"/>
    <property type="match status" value="1"/>
</dbReference>
<evidence type="ECO:0000259" key="3">
    <source>
        <dbReference type="PROSITE" id="PS51708"/>
    </source>
</evidence>
<dbReference type="EMBL" id="CADCVB010000138">
    <property type="protein sequence ID" value="CAA9436432.1"/>
    <property type="molecule type" value="Genomic_DNA"/>
</dbReference>
<protein>
    <submittedName>
        <fullName evidence="4">Adenylate cyclase</fullName>
        <ecNumber evidence="4">4.6.1.1</ecNumber>
    </submittedName>
</protein>
<dbReference type="SMART" id="SM00880">
    <property type="entry name" value="CHAD"/>
    <property type="match status" value="1"/>
</dbReference>
<dbReference type="SUPFAM" id="SSF55154">
    <property type="entry name" value="CYTH-like phosphatases"/>
    <property type="match status" value="1"/>
</dbReference>
<dbReference type="InterPro" id="IPR007899">
    <property type="entry name" value="CHAD_dom"/>
</dbReference>
<dbReference type="Pfam" id="PF01928">
    <property type="entry name" value="CYTH"/>
    <property type="match status" value="1"/>
</dbReference>
<dbReference type="PANTHER" id="PTHR39339">
    <property type="entry name" value="SLR1444 PROTEIN"/>
    <property type="match status" value="1"/>
</dbReference>
<sequence>MDVQEVEWQFDAGDLEAVEGWLEEYGTGSGFSVAPGSTRELTDTYLDTEDWRLYRAGYALRVRHKGSNKTSEVTMKSLASVGDGDGGKVRRREISERVRNGEGGFPDLSEAHGPAGERLRALAGSHEVRRLFEIRTRRRTFNLRLEAQDDSVESGTDGSSGGIVQDASGNVRRGGDGPRVAEIALDATAIRLDDGEEPARLSRVEVEVQEEEAPDEVSGFVEEMRRSLELEPTTASKYEAGLYTAGLSPDGDPDLGPDDVEASMSVGEVAFAILRKQFAAMREHEPGTRLGEDPEELHDMRVATRRMRAALKLFSGALLKQAGFYRDELKWVAGSLGEVRDLDVQIEHLEALSPEQEEDSGTFGEVVEALKKRRAEARERMLEALDSDRYERFVSSFAGMLRRDPEGEERGEGLANEPITAVAPDLVSRRYKKWRKSGKHLSEESPAEDYHELRKEGKRLRYALEFLTDVYGEKPTMGLVKPLKELQDGLGRHQDWIVAAELLENVATDARRLSPRTAFAMGALSERHLHEAAGMRATLPRSKPYRALIKGKKWEEFEKSMDKRRRSVEKARKKKK</sequence>
<dbReference type="AlphaFoldDB" id="A0A6J4Q6X7"/>
<feature type="domain" description="CYTH" evidence="2">
    <location>
        <begin position="3"/>
        <end position="211"/>
    </location>
</feature>
<organism evidence="4">
    <name type="scientific">uncultured Rubrobacteraceae bacterium</name>
    <dbReference type="NCBI Taxonomy" id="349277"/>
    <lineage>
        <taxon>Bacteria</taxon>
        <taxon>Bacillati</taxon>
        <taxon>Actinomycetota</taxon>
        <taxon>Rubrobacteria</taxon>
        <taxon>Rubrobacterales</taxon>
        <taxon>Rubrobacteraceae</taxon>
        <taxon>environmental samples</taxon>
    </lineage>
</organism>
<dbReference type="InterPro" id="IPR038186">
    <property type="entry name" value="CHAD_dom_sf"/>
</dbReference>
<name>A0A6J4Q6X7_9ACTN</name>
<gene>
    <name evidence="4" type="ORF">AVDCRST_MAG78-2075</name>
</gene>
<dbReference type="InterPro" id="IPR023577">
    <property type="entry name" value="CYTH_domain"/>
</dbReference>
<dbReference type="Pfam" id="PF05235">
    <property type="entry name" value="CHAD"/>
    <property type="match status" value="1"/>
</dbReference>
<reference evidence="4" key="1">
    <citation type="submission" date="2020-02" db="EMBL/GenBank/DDBJ databases">
        <authorList>
            <person name="Meier V. D."/>
        </authorList>
    </citation>
    <scope>NUCLEOTIDE SEQUENCE</scope>
    <source>
        <strain evidence="4">AVDCRST_MAG78</strain>
    </source>
</reference>
<dbReference type="EC" id="4.6.1.1" evidence="4"/>
<dbReference type="GO" id="GO:0004016">
    <property type="term" value="F:adenylate cyclase activity"/>
    <property type="evidence" value="ECO:0007669"/>
    <property type="project" value="UniProtKB-EC"/>
</dbReference>
<evidence type="ECO:0000259" key="2">
    <source>
        <dbReference type="PROSITE" id="PS51707"/>
    </source>
</evidence>
<dbReference type="SMART" id="SM01118">
    <property type="entry name" value="CYTH"/>
    <property type="match status" value="1"/>
</dbReference>
<evidence type="ECO:0000256" key="1">
    <source>
        <dbReference type="SAM" id="MobiDB-lite"/>
    </source>
</evidence>
<dbReference type="PROSITE" id="PS51708">
    <property type="entry name" value="CHAD"/>
    <property type="match status" value="1"/>
</dbReference>
<accession>A0A6J4Q6X7</accession>
<dbReference type="Gene3D" id="1.40.20.10">
    <property type="entry name" value="CHAD domain"/>
    <property type="match status" value="1"/>
</dbReference>
<feature type="region of interest" description="Disordered" evidence="1">
    <location>
        <begin position="149"/>
        <end position="177"/>
    </location>
</feature>
<keyword evidence="4" id="KW-0456">Lyase</keyword>
<feature type="domain" description="CHAD" evidence="3">
    <location>
        <begin position="263"/>
        <end position="553"/>
    </location>
</feature>
<proteinExistence type="predicted"/>
<evidence type="ECO:0000313" key="4">
    <source>
        <dbReference type="EMBL" id="CAA9436432.1"/>
    </source>
</evidence>